<evidence type="ECO:0000313" key="1">
    <source>
        <dbReference type="EMBL" id="ABK44471.1"/>
    </source>
</evidence>
<dbReference type="AlphaFoldDB" id="A0L928"/>
<dbReference type="EMBL" id="CP000471">
    <property type="protein sequence ID" value="ABK44471.1"/>
    <property type="molecule type" value="Genomic_DNA"/>
</dbReference>
<dbReference type="KEGG" id="mgm:Mmc1_1965"/>
<sequence>MAKNILDTIFVENVKFQKESAIRSVFAYQSLEESSGGFSAVAPTPGTSAFLRWIQWGAEAQKSLPGNPCYHVCEDSFTGDDVVREP</sequence>
<proteinExistence type="predicted"/>
<protein>
    <submittedName>
        <fullName evidence="1">Uncharacterized protein</fullName>
    </submittedName>
</protein>
<reference evidence="1 2" key="2">
    <citation type="journal article" date="2012" name="Int. J. Syst. Evol. Microbiol.">
        <title>Magnetococcus marinus gen. nov., sp. nov., a marine, magnetotactic bacterium that represents a novel lineage (Magnetococcaceae fam. nov.; Magnetococcales ord. nov.) at the base of the Alphaproteobacteria.</title>
        <authorList>
            <person name="Bazylinski D.A."/>
            <person name="Williams T.J."/>
            <person name="Lefevre C.T."/>
            <person name="Berg R.J."/>
            <person name="Zhang C.L."/>
            <person name="Bowser S.S."/>
            <person name="Dean A.J."/>
            <person name="Beveridge T.J."/>
        </authorList>
    </citation>
    <scope>NUCLEOTIDE SEQUENCE [LARGE SCALE GENOMIC DNA]</scope>
    <source>
        <strain evidence="2">ATCC BAA-1437 / JCM 17883 / MC-1</strain>
    </source>
</reference>
<name>A0L928_MAGMM</name>
<dbReference type="Proteomes" id="UP000002586">
    <property type="component" value="Chromosome"/>
</dbReference>
<accession>A0L928</accession>
<dbReference type="RefSeq" id="WP_011713615.1">
    <property type="nucleotide sequence ID" value="NC_008576.1"/>
</dbReference>
<gene>
    <name evidence="1" type="ordered locus">Mmc1_1965</name>
</gene>
<organism evidence="1 2">
    <name type="scientific">Magnetococcus marinus (strain ATCC BAA-1437 / JCM 17883 / MC-1)</name>
    <dbReference type="NCBI Taxonomy" id="156889"/>
    <lineage>
        <taxon>Bacteria</taxon>
        <taxon>Pseudomonadati</taxon>
        <taxon>Pseudomonadota</taxon>
        <taxon>Magnetococcia</taxon>
        <taxon>Magnetococcales</taxon>
        <taxon>Magnetococcaceae</taxon>
        <taxon>Magnetococcus</taxon>
    </lineage>
</organism>
<reference evidence="2" key="1">
    <citation type="journal article" date="2009" name="Appl. Environ. Microbiol.">
        <title>Complete genome sequence of the chemolithoautotrophic marine magnetotactic coccus strain MC-1.</title>
        <authorList>
            <person name="Schubbe S."/>
            <person name="Williams T.J."/>
            <person name="Xie G."/>
            <person name="Kiss H.E."/>
            <person name="Brettin T.S."/>
            <person name="Martinez D."/>
            <person name="Ross C.A."/>
            <person name="Schuler D."/>
            <person name="Cox B.L."/>
            <person name="Nealson K.H."/>
            <person name="Bazylinski D.A."/>
        </authorList>
    </citation>
    <scope>NUCLEOTIDE SEQUENCE [LARGE SCALE GENOMIC DNA]</scope>
    <source>
        <strain evidence="2">ATCC BAA-1437 / JCM 17883 / MC-1</strain>
    </source>
</reference>
<evidence type="ECO:0000313" key="2">
    <source>
        <dbReference type="Proteomes" id="UP000002586"/>
    </source>
</evidence>
<keyword evidence="2" id="KW-1185">Reference proteome</keyword>
<dbReference type="HOGENOM" id="CLU_2494176_0_0_5"/>